<reference evidence="3" key="1">
    <citation type="journal article" date="2019" name="Int. J. Syst. Evol. Microbiol.">
        <title>The Global Catalogue of Microorganisms (GCM) 10K type strain sequencing project: providing services to taxonomists for standard genome sequencing and annotation.</title>
        <authorList>
            <consortium name="The Broad Institute Genomics Platform"/>
            <consortium name="The Broad Institute Genome Sequencing Center for Infectious Disease"/>
            <person name="Wu L."/>
            <person name="Ma J."/>
        </authorList>
    </citation>
    <scope>NUCLEOTIDE SEQUENCE [LARGE SCALE GENOMIC DNA]</scope>
    <source>
        <strain evidence="3">KCTC 42224</strain>
    </source>
</reference>
<dbReference type="RefSeq" id="WP_229815195.1">
    <property type="nucleotide sequence ID" value="NZ_BMZP01000006.1"/>
</dbReference>
<evidence type="ECO:0000313" key="3">
    <source>
        <dbReference type="Proteomes" id="UP001595683"/>
    </source>
</evidence>
<name>A0ABV7V3K0_9SPHN</name>
<evidence type="ECO:0000256" key="1">
    <source>
        <dbReference type="SAM" id="MobiDB-lite"/>
    </source>
</evidence>
<dbReference type="Proteomes" id="UP001595683">
    <property type="component" value="Unassembled WGS sequence"/>
</dbReference>
<evidence type="ECO:0000313" key="2">
    <source>
        <dbReference type="EMBL" id="MFC3672020.1"/>
    </source>
</evidence>
<keyword evidence="3" id="KW-1185">Reference proteome</keyword>
<comment type="caution">
    <text evidence="2">The sequence shown here is derived from an EMBL/GenBank/DDBJ whole genome shotgun (WGS) entry which is preliminary data.</text>
</comment>
<protein>
    <submittedName>
        <fullName evidence="2">Uncharacterized protein</fullName>
    </submittedName>
</protein>
<organism evidence="2 3">
    <name type="scientific">Novosphingobium pokkalii</name>
    <dbReference type="NCBI Taxonomy" id="1770194"/>
    <lineage>
        <taxon>Bacteria</taxon>
        <taxon>Pseudomonadati</taxon>
        <taxon>Pseudomonadota</taxon>
        <taxon>Alphaproteobacteria</taxon>
        <taxon>Sphingomonadales</taxon>
        <taxon>Sphingomonadaceae</taxon>
        <taxon>Novosphingobium</taxon>
    </lineage>
</organism>
<proteinExistence type="predicted"/>
<sequence>MPIESIDLWPEPEPGRQPGETATRGPSAASVETADDEGFLPFDAVPPPALTQAETEQRLADMRDATHQQIAVVLEELALEVEDLGGRLCTDMEIAARHMDVLQAIDLIAQKQRSLARLLEADCPIQAIEQIGLDVLRDRLRMFH</sequence>
<feature type="region of interest" description="Disordered" evidence="1">
    <location>
        <begin position="1"/>
        <end position="45"/>
    </location>
</feature>
<gene>
    <name evidence="2" type="ORF">ACFOOT_11345</name>
</gene>
<accession>A0ABV7V3K0</accession>
<dbReference type="EMBL" id="JBHRYE010000017">
    <property type="protein sequence ID" value="MFC3672020.1"/>
    <property type="molecule type" value="Genomic_DNA"/>
</dbReference>